<sequence>MATAITDSYSKDRHECPICLDVFTLPRQLPCLHSFCEHCLQNYITKRASTTGKTLDQFMCPVCRAVTRPVNKEQPSGEWASLFPHSPFPLVGKSKVERSCEICVNKSDSSTYVATKFCVICEEFMCDNCAVRHQNMKIGKNHRMITTDEWVSNPENRLKFTEGFGCPQHDDEDIKYYCMGHETALCGTCLFHHHKACQDVLELKQSLPALLRKMNSQKVIEQMHKFEAHLKNFLEMNEENLGTLESDVNSISAEIGDIRKKMNAVLDDIEQKVKLEGNKIYKEWLITKQEQNHQCHSLVSAIRNSLALLETVGQYGSDKQMFLVNSKIKKQLQCYSDQIREKFEIVDTMRIRLELDSNMKAMLSHDGRDLVTLSCQRDVKKMHCRNLMVPLCKKTLELLNVVEVHCPSHSNPMHKGIIQLPNGYIVLTDYRNKTCCMFDSSYIFITSYILPANPTDGMCLIGEDEVAITMPEMKIVQFLSIRDCSIIDTGTLITKYKCCSVASITREEILVSGPCDDVYSKKFYWSIITRNGDVKLHHEFDCQHLTSWAYAALDTSKSRVYISVTGDNAVYCFGVIDGKQYFVYSSKDLNSPLAVAVDRDDNVYVVGVISNNIHKLSPDGNKLQIITSGVPRQPRGICFNDNRDGFFVTNQMNMKLHYFVYK</sequence>
<evidence type="ECO:0000256" key="2">
    <source>
        <dbReference type="ARBA" id="ARBA00022723"/>
    </source>
</evidence>
<dbReference type="Pfam" id="PF13445">
    <property type="entry name" value="zf-RING_UBOX"/>
    <property type="match status" value="1"/>
</dbReference>
<dbReference type="Gene3D" id="3.30.160.60">
    <property type="entry name" value="Classic Zinc Finger"/>
    <property type="match status" value="1"/>
</dbReference>
<accession>A0AAE0TGF9</accession>
<dbReference type="InterPro" id="IPR017907">
    <property type="entry name" value="Znf_RING_CS"/>
</dbReference>
<keyword evidence="3 5" id="KW-0863">Zinc-finger</keyword>
<keyword evidence="2" id="KW-0479">Metal-binding</keyword>
<protein>
    <submittedName>
        <fullName evidence="8">Uncharacterized protein</fullName>
    </submittedName>
</protein>
<organism evidence="8 9">
    <name type="scientific">Potamilus streckersoni</name>
    <dbReference type="NCBI Taxonomy" id="2493646"/>
    <lineage>
        <taxon>Eukaryota</taxon>
        <taxon>Metazoa</taxon>
        <taxon>Spiralia</taxon>
        <taxon>Lophotrochozoa</taxon>
        <taxon>Mollusca</taxon>
        <taxon>Bivalvia</taxon>
        <taxon>Autobranchia</taxon>
        <taxon>Heteroconchia</taxon>
        <taxon>Palaeoheterodonta</taxon>
        <taxon>Unionida</taxon>
        <taxon>Unionoidea</taxon>
        <taxon>Unionidae</taxon>
        <taxon>Ambleminae</taxon>
        <taxon>Lampsilini</taxon>
        <taxon>Potamilus</taxon>
    </lineage>
</organism>
<gene>
    <name evidence="8" type="ORF">CHS0354_001361</name>
</gene>
<dbReference type="SMART" id="SM00184">
    <property type="entry name" value="RING"/>
    <property type="match status" value="1"/>
</dbReference>
<dbReference type="PROSITE" id="PS00518">
    <property type="entry name" value="ZF_RING_1"/>
    <property type="match status" value="1"/>
</dbReference>
<dbReference type="SMART" id="SM00336">
    <property type="entry name" value="BBOX"/>
    <property type="match status" value="2"/>
</dbReference>
<dbReference type="PROSITE" id="PS50089">
    <property type="entry name" value="ZF_RING_2"/>
    <property type="match status" value="1"/>
</dbReference>
<proteinExistence type="predicted"/>
<reference evidence="8" key="2">
    <citation type="journal article" date="2021" name="Genome Biol. Evol.">
        <title>Developing a high-quality reference genome for a parasitic bivalve with doubly uniparental inheritance (Bivalvia: Unionida).</title>
        <authorList>
            <person name="Smith C.H."/>
        </authorList>
    </citation>
    <scope>NUCLEOTIDE SEQUENCE</scope>
    <source>
        <strain evidence="8">CHS0354</strain>
        <tissue evidence="8">Mantle</tissue>
    </source>
</reference>
<dbReference type="EMBL" id="JAEAOA010000133">
    <property type="protein sequence ID" value="KAK3609430.1"/>
    <property type="molecule type" value="Genomic_DNA"/>
</dbReference>
<dbReference type="PANTHER" id="PTHR25462">
    <property type="entry name" value="BONUS, ISOFORM C-RELATED"/>
    <property type="match status" value="1"/>
</dbReference>
<evidence type="ECO:0000256" key="3">
    <source>
        <dbReference type="ARBA" id="ARBA00022771"/>
    </source>
</evidence>
<evidence type="ECO:0000259" key="7">
    <source>
        <dbReference type="PROSITE" id="PS50119"/>
    </source>
</evidence>
<keyword evidence="4" id="KW-0862">Zinc</keyword>
<feature type="domain" description="B box-type" evidence="7">
    <location>
        <begin position="166"/>
        <end position="203"/>
    </location>
</feature>
<dbReference type="Proteomes" id="UP001195483">
    <property type="component" value="Unassembled WGS sequence"/>
</dbReference>
<dbReference type="PANTHER" id="PTHR25462:SF296">
    <property type="entry name" value="MEIOTIC P26, ISOFORM F"/>
    <property type="match status" value="1"/>
</dbReference>
<dbReference type="InterPro" id="IPR047153">
    <property type="entry name" value="TRIM45/56/19-like"/>
</dbReference>
<evidence type="ECO:0000256" key="1">
    <source>
        <dbReference type="ARBA" id="ARBA00022553"/>
    </source>
</evidence>
<dbReference type="InterPro" id="IPR027370">
    <property type="entry name" value="Znf-RING_euk"/>
</dbReference>
<dbReference type="SUPFAM" id="SSF57845">
    <property type="entry name" value="B-box zinc-binding domain"/>
    <property type="match status" value="1"/>
</dbReference>
<reference evidence="8" key="3">
    <citation type="submission" date="2023-05" db="EMBL/GenBank/DDBJ databases">
        <authorList>
            <person name="Smith C.H."/>
        </authorList>
    </citation>
    <scope>NUCLEOTIDE SEQUENCE</scope>
    <source>
        <strain evidence="8">CHS0354</strain>
        <tissue evidence="8">Mantle</tissue>
    </source>
</reference>
<dbReference type="InterPro" id="IPR001841">
    <property type="entry name" value="Znf_RING"/>
</dbReference>
<dbReference type="InterPro" id="IPR000315">
    <property type="entry name" value="Znf_B-box"/>
</dbReference>
<reference evidence="8" key="1">
    <citation type="journal article" date="2021" name="Genome Biol. Evol.">
        <title>A High-Quality Reference Genome for a Parasitic Bivalve with Doubly Uniparental Inheritance (Bivalvia: Unionida).</title>
        <authorList>
            <person name="Smith C.H."/>
        </authorList>
    </citation>
    <scope>NUCLEOTIDE SEQUENCE</scope>
    <source>
        <strain evidence="8">CHS0354</strain>
    </source>
</reference>
<evidence type="ECO:0000313" key="9">
    <source>
        <dbReference type="Proteomes" id="UP001195483"/>
    </source>
</evidence>
<dbReference type="GO" id="GO:0008270">
    <property type="term" value="F:zinc ion binding"/>
    <property type="evidence" value="ECO:0007669"/>
    <property type="project" value="UniProtKB-KW"/>
</dbReference>
<comment type="caution">
    <text evidence="8">The sequence shown here is derived from an EMBL/GenBank/DDBJ whole genome shotgun (WGS) entry which is preliminary data.</text>
</comment>
<dbReference type="SUPFAM" id="SSF57850">
    <property type="entry name" value="RING/U-box"/>
    <property type="match status" value="1"/>
</dbReference>
<evidence type="ECO:0000256" key="4">
    <source>
        <dbReference type="ARBA" id="ARBA00022833"/>
    </source>
</evidence>
<dbReference type="InterPro" id="IPR011042">
    <property type="entry name" value="6-blade_b-propeller_TolB-like"/>
</dbReference>
<keyword evidence="9" id="KW-1185">Reference proteome</keyword>
<dbReference type="Gene3D" id="3.30.40.10">
    <property type="entry name" value="Zinc/RING finger domain, C3HC4 (zinc finger)"/>
    <property type="match status" value="1"/>
</dbReference>
<evidence type="ECO:0000313" key="8">
    <source>
        <dbReference type="EMBL" id="KAK3609430.1"/>
    </source>
</evidence>
<dbReference type="SUPFAM" id="SSF101898">
    <property type="entry name" value="NHL repeat"/>
    <property type="match status" value="1"/>
</dbReference>
<dbReference type="PROSITE" id="PS50119">
    <property type="entry name" value="ZF_BBOX"/>
    <property type="match status" value="1"/>
</dbReference>
<dbReference type="AlphaFoldDB" id="A0AAE0TGF9"/>
<dbReference type="Gene3D" id="2.120.10.30">
    <property type="entry name" value="TolB, C-terminal domain"/>
    <property type="match status" value="1"/>
</dbReference>
<dbReference type="CDD" id="cd19757">
    <property type="entry name" value="Bbox1"/>
    <property type="match status" value="1"/>
</dbReference>
<name>A0AAE0TGF9_9BIVA</name>
<keyword evidence="1" id="KW-0597">Phosphoprotein</keyword>
<evidence type="ECO:0000259" key="6">
    <source>
        <dbReference type="PROSITE" id="PS50089"/>
    </source>
</evidence>
<dbReference type="InterPro" id="IPR013083">
    <property type="entry name" value="Znf_RING/FYVE/PHD"/>
</dbReference>
<evidence type="ECO:0000256" key="5">
    <source>
        <dbReference type="PROSITE-ProRule" id="PRU00024"/>
    </source>
</evidence>
<feature type="domain" description="RING-type" evidence="6">
    <location>
        <begin position="16"/>
        <end position="64"/>
    </location>
</feature>